<gene>
    <name evidence="2" type="ORF">BDA99DRAFT_529611</name>
</gene>
<organism evidence="2 3">
    <name type="scientific">Phascolomyces articulosus</name>
    <dbReference type="NCBI Taxonomy" id="60185"/>
    <lineage>
        <taxon>Eukaryota</taxon>
        <taxon>Fungi</taxon>
        <taxon>Fungi incertae sedis</taxon>
        <taxon>Mucoromycota</taxon>
        <taxon>Mucoromycotina</taxon>
        <taxon>Mucoromycetes</taxon>
        <taxon>Mucorales</taxon>
        <taxon>Lichtheimiaceae</taxon>
        <taxon>Phascolomyces</taxon>
    </lineage>
</organism>
<dbReference type="AlphaFoldDB" id="A0AAD5JLX1"/>
<reference evidence="2" key="2">
    <citation type="submission" date="2023-02" db="EMBL/GenBank/DDBJ databases">
        <authorList>
            <consortium name="DOE Joint Genome Institute"/>
            <person name="Mondo S.J."/>
            <person name="Chang Y."/>
            <person name="Wang Y."/>
            <person name="Ahrendt S."/>
            <person name="Andreopoulos W."/>
            <person name="Barry K."/>
            <person name="Beard J."/>
            <person name="Benny G.L."/>
            <person name="Blankenship S."/>
            <person name="Bonito G."/>
            <person name="Cuomo C."/>
            <person name="Desiro A."/>
            <person name="Gervers K.A."/>
            <person name="Hundley H."/>
            <person name="Kuo A."/>
            <person name="LaButti K."/>
            <person name="Lang B.F."/>
            <person name="Lipzen A."/>
            <person name="O'Donnell K."/>
            <person name="Pangilinan J."/>
            <person name="Reynolds N."/>
            <person name="Sandor L."/>
            <person name="Smith M.W."/>
            <person name="Tsang A."/>
            <person name="Grigoriev I.V."/>
            <person name="Stajich J.E."/>
            <person name="Spatafora J.W."/>
        </authorList>
    </citation>
    <scope>NUCLEOTIDE SEQUENCE</scope>
    <source>
        <strain evidence="2">RSA 2281</strain>
    </source>
</reference>
<reference evidence="2" key="1">
    <citation type="journal article" date="2022" name="IScience">
        <title>Evolution of zygomycete secretomes and the origins of terrestrial fungal ecologies.</title>
        <authorList>
            <person name="Chang Y."/>
            <person name="Wang Y."/>
            <person name="Mondo S."/>
            <person name="Ahrendt S."/>
            <person name="Andreopoulos W."/>
            <person name="Barry K."/>
            <person name="Beard J."/>
            <person name="Benny G.L."/>
            <person name="Blankenship S."/>
            <person name="Bonito G."/>
            <person name="Cuomo C."/>
            <person name="Desiro A."/>
            <person name="Gervers K.A."/>
            <person name="Hundley H."/>
            <person name="Kuo A."/>
            <person name="LaButti K."/>
            <person name="Lang B.F."/>
            <person name="Lipzen A."/>
            <person name="O'Donnell K."/>
            <person name="Pangilinan J."/>
            <person name="Reynolds N."/>
            <person name="Sandor L."/>
            <person name="Smith M.E."/>
            <person name="Tsang A."/>
            <person name="Grigoriev I.V."/>
            <person name="Stajich J.E."/>
            <person name="Spatafora J.W."/>
        </authorList>
    </citation>
    <scope>NUCLEOTIDE SEQUENCE</scope>
    <source>
        <strain evidence="2">RSA 2281</strain>
    </source>
</reference>
<keyword evidence="1" id="KW-0472">Membrane</keyword>
<sequence>MMSVDYLKMEQNRPYQKSNWYNICLVMDGQRYLSKHRSAQLLYLCPVNIFWYFDFFFFWRLHLSIKRYFLLSFVTRITFHMGQLFMHGIALCYYDMSIIFHN</sequence>
<keyword evidence="1" id="KW-1133">Transmembrane helix</keyword>
<accession>A0AAD5JLX1</accession>
<dbReference type="EMBL" id="JAIXMP010000064">
    <property type="protein sequence ID" value="KAI9244044.1"/>
    <property type="molecule type" value="Genomic_DNA"/>
</dbReference>
<keyword evidence="3" id="KW-1185">Reference proteome</keyword>
<feature type="transmembrane region" description="Helical" evidence="1">
    <location>
        <begin position="68"/>
        <end position="94"/>
    </location>
</feature>
<keyword evidence="1" id="KW-0812">Transmembrane</keyword>
<evidence type="ECO:0000313" key="2">
    <source>
        <dbReference type="EMBL" id="KAI9244044.1"/>
    </source>
</evidence>
<name>A0AAD5JLX1_9FUNG</name>
<feature type="non-terminal residue" evidence="2">
    <location>
        <position position="102"/>
    </location>
</feature>
<protein>
    <submittedName>
        <fullName evidence="2">Uncharacterized protein</fullName>
    </submittedName>
</protein>
<feature type="transmembrane region" description="Helical" evidence="1">
    <location>
        <begin position="41"/>
        <end position="62"/>
    </location>
</feature>
<dbReference type="Proteomes" id="UP001209540">
    <property type="component" value="Unassembled WGS sequence"/>
</dbReference>
<proteinExistence type="predicted"/>
<evidence type="ECO:0000256" key="1">
    <source>
        <dbReference type="SAM" id="Phobius"/>
    </source>
</evidence>
<comment type="caution">
    <text evidence="2">The sequence shown here is derived from an EMBL/GenBank/DDBJ whole genome shotgun (WGS) entry which is preliminary data.</text>
</comment>
<evidence type="ECO:0000313" key="3">
    <source>
        <dbReference type="Proteomes" id="UP001209540"/>
    </source>
</evidence>